<organism evidence="1 2">
    <name type="scientific">Entomophthora muscae</name>
    <dbReference type="NCBI Taxonomy" id="34485"/>
    <lineage>
        <taxon>Eukaryota</taxon>
        <taxon>Fungi</taxon>
        <taxon>Fungi incertae sedis</taxon>
        <taxon>Zoopagomycota</taxon>
        <taxon>Entomophthoromycotina</taxon>
        <taxon>Entomophthoromycetes</taxon>
        <taxon>Entomophthorales</taxon>
        <taxon>Entomophthoraceae</taxon>
        <taxon>Entomophthora</taxon>
    </lineage>
</organism>
<accession>A0ACC2USU6</accession>
<evidence type="ECO:0000313" key="2">
    <source>
        <dbReference type="Proteomes" id="UP001165960"/>
    </source>
</evidence>
<dbReference type="EMBL" id="QTSX02000019">
    <property type="protein sequence ID" value="KAJ9090034.1"/>
    <property type="molecule type" value="Genomic_DNA"/>
</dbReference>
<reference evidence="1" key="1">
    <citation type="submission" date="2022-04" db="EMBL/GenBank/DDBJ databases">
        <title>Genome of the entomopathogenic fungus Entomophthora muscae.</title>
        <authorList>
            <person name="Elya C."/>
            <person name="Lovett B.R."/>
            <person name="Lee E."/>
            <person name="Macias A.M."/>
            <person name="Hajek A.E."/>
            <person name="De Bivort B.L."/>
            <person name="Kasson M.T."/>
            <person name="De Fine Licht H.H."/>
            <person name="Stajich J.E."/>
        </authorList>
    </citation>
    <scope>NUCLEOTIDE SEQUENCE</scope>
    <source>
        <strain evidence="1">Berkeley</strain>
    </source>
</reference>
<protein>
    <submittedName>
        <fullName evidence="1">Uncharacterized protein</fullName>
    </submittedName>
</protein>
<comment type="caution">
    <text evidence="1">The sequence shown here is derived from an EMBL/GenBank/DDBJ whole genome shotgun (WGS) entry which is preliminary data.</text>
</comment>
<proteinExistence type="predicted"/>
<evidence type="ECO:0000313" key="1">
    <source>
        <dbReference type="EMBL" id="KAJ9090034.1"/>
    </source>
</evidence>
<sequence>MEAMIRLNSPHQDKQRKHIYLSSPSAESLVCKPHAIKSRSATPSPGKSPLKLSPSSLPGHRQNISQPALAYHTQQLSVPVCVTPRQTSPTHQRQTRATKPTEQSYIERQQLFEQLGRILHPREKELLPKQIALMAEFFFIHQTSLATALFSSLPLFVQVAAPTEFKFYVHTLAAAAALPAPNRAPAHHTLAKDAALHYQIALHLHSHIATATTQSNLELPLRLLSLLESTTVFK</sequence>
<name>A0ACC2USU6_9FUNG</name>
<keyword evidence="2" id="KW-1185">Reference proteome</keyword>
<gene>
    <name evidence="1" type="ORF">DSO57_1006734</name>
</gene>
<dbReference type="Proteomes" id="UP001165960">
    <property type="component" value="Unassembled WGS sequence"/>
</dbReference>